<dbReference type="Gene3D" id="1.20.58.1460">
    <property type="match status" value="1"/>
</dbReference>
<dbReference type="AlphaFoldDB" id="A0AA46TJH7"/>
<evidence type="ECO:0000313" key="6">
    <source>
        <dbReference type="Proteomes" id="UP001164390"/>
    </source>
</evidence>
<keyword evidence="6" id="KW-1185">Reference proteome</keyword>
<sequence>MTSGEEGSERSGRREGRATSAQRADDRARPRGRGEEGSERSGRREGRATSAQRADDRARPRGAAALPPRQLITSLYGLYARDEHDWLSVASLVRLMAELDVDAAAVRSSVSRLKKRSMLQSVRRDGRAGYALSEQTVELLREGDVRIFERPRATADDGWLVVVFSVPESERAKRHSLRTLLGRLGFGSVAPGVWIAPGPLYDEALHALERMDLSAYTEFFRGDYLGVGAATGRVREWWDLDTVDALYREFIALYASARDAPDADPGDAFRTYVPLLTRWRRLPYLDPGLPLAYLPDDWSGIRAGELFAELDKRMRPAADRHAHALLRE</sequence>
<feature type="region of interest" description="Disordered" evidence="1">
    <location>
        <begin position="1"/>
        <end position="65"/>
    </location>
</feature>
<evidence type="ECO:0008006" key="7">
    <source>
        <dbReference type="Google" id="ProtNLM"/>
    </source>
</evidence>
<dbReference type="Pfam" id="PF07848">
    <property type="entry name" value="PaaX"/>
    <property type="match status" value="1"/>
</dbReference>
<evidence type="ECO:0000259" key="2">
    <source>
        <dbReference type="Pfam" id="PF07848"/>
    </source>
</evidence>
<proteinExistence type="predicted"/>
<evidence type="ECO:0000256" key="1">
    <source>
        <dbReference type="SAM" id="MobiDB-lite"/>
    </source>
</evidence>
<feature type="domain" description="Transcriptional repressor PaaX-like C-terminal" evidence="3">
    <location>
        <begin position="238"/>
        <end position="323"/>
    </location>
</feature>
<organism evidence="5 6">
    <name type="scientific">Solicola gregarius</name>
    <dbReference type="NCBI Taxonomy" id="2908642"/>
    <lineage>
        <taxon>Bacteria</taxon>
        <taxon>Bacillati</taxon>
        <taxon>Actinomycetota</taxon>
        <taxon>Actinomycetes</taxon>
        <taxon>Propionibacteriales</taxon>
        <taxon>Nocardioidaceae</taxon>
        <taxon>Solicola</taxon>
    </lineage>
</organism>
<dbReference type="InterPro" id="IPR048846">
    <property type="entry name" value="PaaX-like_central"/>
</dbReference>
<dbReference type="EMBL" id="CP094970">
    <property type="protein sequence ID" value="UYM06504.1"/>
    <property type="molecule type" value="Genomic_DNA"/>
</dbReference>
<accession>A0AA46TJH7</accession>
<dbReference type="GO" id="GO:0006351">
    <property type="term" value="P:DNA-templated transcription"/>
    <property type="evidence" value="ECO:0007669"/>
    <property type="project" value="TreeGrafter"/>
</dbReference>
<dbReference type="Gene3D" id="1.10.10.10">
    <property type="entry name" value="Winged helix-like DNA-binding domain superfamily/Winged helix DNA-binding domain"/>
    <property type="match status" value="1"/>
</dbReference>
<dbReference type="InterPro" id="IPR036388">
    <property type="entry name" value="WH-like_DNA-bd_sf"/>
</dbReference>
<dbReference type="KEGG" id="sgrg:L0C25_05375"/>
<dbReference type="RefSeq" id="WP_271635411.1">
    <property type="nucleotide sequence ID" value="NZ_CP094970.1"/>
</dbReference>
<evidence type="ECO:0000259" key="4">
    <source>
        <dbReference type="Pfam" id="PF20803"/>
    </source>
</evidence>
<dbReference type="Proteomes" id="UP001164390">
    <property type="component" value="Chromosome"/>
</dbReference>
<dbReference type="Gene3D" id="3.30.70.2650">
    <property type="match status" value="1"/>
</dbReference>
<name>A0AA46TJH7_9ACTN</name>
<feature type="domain" description="Transcriptional repressor PaaX-like N-terminal" evidence="2">
    <location>
        <begin position="69"/>
        <end position="135"/>
    </location>
</feature>
<dbReference type="Pfam" id="PF08223">
    <property type="entry name" value="PaaX_C"/>
    <property type="match status" value="1"/>
</dbReference>
<feature type="domain" description="Transcriptional repressor PaaX-like central Cas2-like" evidence="4">
    <location>
        <begin position="153"/>
        <end position="229"/>
    </location>
</feature>
<reference evidence="5" key="1">
    <citation type="submission" date="2022-01" db="EMBL/GenBank/DDBJ databases">
        <title>Nocardioidaceae gen. sp. A5X3R13.</title>
        <authorList>
            <person name="Lopez Marin M.A."/>
            <person name="Uhlik O."/>
        </authorList>
    </citation>
    <scope>NUCLEOTIDE SEQUENCE</scope>
    <source>
        <strain evidence="5">A5X3R13</strain>
    </source>
</reference>
<dbReference type="Pfam" id="PF20803">
    <property type="entry name" value="PaaX_M"/>
    <property type="match status" value="1"/>
</dbReference>
<dbReference type="PANTHER" id="PTHR30319:SF1">
    <property type="entry name" value="TRANSCRIPTIONAL REPRESSOR PAAX"/>
    <property type="match status" value="1"/>
</dbReference>
<dbReference type="InterPro" id="IPR012906">
    <property type="entry name" value="PaaX-like_N"/>
</dbReference>
<dbReference type="InterPro" id="IPR013225">
    <property type="entry name" value="PaaX_C"/>
</dbReference>
<evidence type="ECO:0000259" key="3">
    <source>
        <dbReference type="Pfam" id="PF08223"/>
    </source>
</evidence>
<evidence type="ECO:0000313" key="5">
    <source>
        <dbReference type="EMBL" id="UYM06504.1"/>
    </source>
</evidence>
<feature type="compositionally biased region" description="Basic and acidic residues" evidence="1">
    <location>
        <begin position="7"/>
        <end position="59"/>
    </location>
</feature>
<protein>
    <recommendedName>
        <fullName evidence="7">PaaX family transcriptional regulator</fullName>
    </recommendedName>
</protein>
<gene>
    <name evidence="5" type="ORF">L0C25_05375</name>
</gene>
<dbReference type="PANTHER" id="PTHR30319">
    <property type="entry name" value="PHENYLACETIC ACID REGULATOR-RELATED TRANSCRIPTIONAL REPRESSOR"/>
    <property type="match status" value="1"/>
</dbReference>